<accession>A0A2G6K688</accession>
<evidence type="ECO:0000313" key="1">
    <source>
        <dbReference type="EMBL" id="PIE31196.1"/>
    </source>
</evidence>
<comment type="caution">
    <text evidence="1">The sequence shown here is derived from an EMBL/GenBank/DDBJ whole genome shotgun (WGS) entry which is preliminary data.</text>
</comment>
<proteinExistence type="predicted"/>
<dbReference type="Proteomes" id="UP000230821">
    <property type="component" value="Unassembled WGS sequence"/>
</dbReference>
<dbReference type="AlphaFoldDB" id="A0A2G6K688"/>
<organism evidence="1 2">
    <name type="scientific">candidate division KSB3 bacterium</name>
    <dbReference type="NCBI Taxonomy" id="2044937"/>
    <lineage>
        <taxon>Bacteria</taxon>
        <taxon>candidate division KSB3</taxon>
    </lineage>
</organism>
<reference evidence="1 2" key="1">
    <citation type="submission" date="2017-10" db="EMBL/GenBank/DDBJ databases">
        <title>Novel microbial diversity and functional potential in the marine mammal oral microbiome.</title>
        <authorList>
            <person name="Dudek N.K."/>
            <person name="Sun C.L."/>
            <person name="Burstein D."/>
            <person name="Kantor R.S."/>
            <person name="Aliaga Goltsman D.S."/>
            <person name="Bik E.M."/>
            <person name="Thomas B.C."/>
            <person name="Banfield J.F."/>
            <person name="Relman D.A."/>
        </authorList>
    </citation>
    <scope>NUCLEOTIDE SEQUENCE [LARGE SCALE GENOMIC DNA]</scope>
    <source>
        <strain evidence="1">DOLJORAL78_47_16</strain>
    </source>
</reference>
<protein>
    <submittedName>
        <fullName evidence="1">Uncharacterized protein</fullName>
    </submittedName>
</protein>
<evidence type="ECO:0000313" key="2">
    <source>
        <dbReference type="Proteomes" id="UP000230821"/>
    </source>
</evidence>
<name>A0A2G6K688_9BACT</name>
<sequence length="69" mass="7929">MVDLIPGSEKMKQVQRDTRYKYSRSMNIIETDDLVVLIEAKLHDVKAVRNLLAKERVPSLIFAEGRSRG</sequence>
<dbReference type="EMBL" id="PDSK01000170">
    <property type="protein sequence ID" value="PIE31196.1"/>
    <property type="molecule type" value="Genomic_DNA"/>
</dbReference>
<gene>
    <name evidence="1" type="ORF">CSA56_19070</name>
</gene>